<comment type="subcellular location">
    <subcellularLocation>
        <location evidence="1">Cell membrane</location>
        <topology evidence="1">Peripheral membrane protein</topology>
    </subcellularLocation>
</comment>
<comment type="caution">
    <text evidence="11">The sequence shown here is derived from an EMBL/GenBank/DDBJ whole genome shotgun (WGS) entry which is preliminary data.</text>
</comment>
<feature type="domain" description="ABC transporter" evidence="10">
    <location>
        <begin position="4"/>
        <end position="239"/>
    </location>
</feature>
<keyword evidence="2" id="KW-0813">Transport</keyword>
<evidence type="ECO:0000256" key="8">
    <source>
        <dbReference type="ARBA" id="ARBA00023065"/>
    </source>
</evidence>
<evidence type="ECO:0000313" key="11">
    <source>
        <dbReference type="EMBL" id="MUG71031.1"/>
    </source>
</evidence>
<keyword evidence="5" id="KW-0547">Nucleotide-binding</keyword>
<dbReference type="InterPro" id="IPR017871">
    <property type="entry name" value="ABC_transporter-like_CS"/>
</dbReference>
<gene>
    <name evidence="11" type="ORF">GNP93_10095</name>
</gene>
<dbReference type="CDD" id="cd03214">
    <property type="entry name" value="ABC_Iron-Siderophores_B12_Hemin"/>
    <property type="match status" value="1"/>
</dbReference>
<keyword evidence="3" id="KW-1003">Cell membrane</keyword>
<accession>A0A7X2ZA23</accession>
<evidence type="ECO:0000256" key="5">
    <source>
        <dbReference type="ARBA" id="ARBA00022741"/>
    </source>
</evidence>
<dbReference type="InterPro" id="IPR003439">
    <property type="entry name" value="ABC_transporter-like_ATP-bd"/>
</dbReference>
<dbReference type="InterPro" id="IPR027417">
    <property type="entry name" value="P-loop_NTPase"/>
</dbReference>
<protein>
    <submittedName>
        <fullName evidence="11">ATP-binding cassette domain-containing protein</fullName>
    </submittedName>
</protein>
<keyword evidence="8" id="KW-0406">Ion transport</keyword>
<dbReference type="PANTHER" id="PTHR42771:SF11">
    <property type="entry name" value="FERRICHROME TRANSPORT ATP-BINDING PROTEIN FHUC"/>
    <property type="match status" value="1"/>
</dbReference>
<dbReference type="PROSITE" id="PS50893">
    <property type="entry name" value="ABC_TRANSPORTER_2"/>
    <property type="match status" value="1"/>
</dbReference>
<dbReference type="InterPro" id="IPR003593">
    <property type="entry name" value="AAA+_ATPase"/>
</dbReference>
<dbReference type="SMART" id="SM00382">
    <property type="entry name" value="AAA"/>
    <property type="match status" value="1"/>
</dbReference>
<reference evidence="11 12" key="1">
    <citation type="submission" date="2019-11" db="EMBL/GenBank/DDBJ databases">
        <title>Draft genome sequences of five Paenibacillus species of dairy origin.</title>
        <authorList>
            <person name="Olajide A.M."/>
            <person name="Chen S."/>
            <person name="Lapointe G."/>
        </authorList>
    </citation>
    <scope>NUCLEOTIDE SEQUENCE [LARGE SCALE GENOMIC DNA]</scope>
    <source>
        <strain evidence="11 12">2CS3</strain>
    </source>
</reference>
<evidence type="ECO:0000256" key="4">
    <source>
        <dbReference type="ARBA" id="ARBA00022496"/>
    </source>
</evidence>
<dbReference type="PROSITE" id="PS00211">
    <property type="entry name" value="ABC_TRANSPORTER_1"/>
    <property type="match status" value="1"/>
</dbReference>
<dbReference type="RefSeq" id="WP_127605042.1">
    <property type="nucleotide sequence ID" value="NZ_JARTHJ010000038.1"/>
</dbReference>
<evidence type="ECO:0000256" key="7">
    <source>
        <dbReference type="ARBA" id="ARBA00023004"/>
    </source>
</evidence>
<sequence length="257" mass="29695">MTAIQTEHLHYQSGAFQLRDITVSFPREQMTAIVGPNGSGKSTLLKVITRLLHADQGELYVDNRKAAEFTTIQYARTLSMLTQSRHSLPDLTVRELVSYGRSPYKRIFDRMTSNDEHIVDWAMDVTGTRRYEQRMFHTLSGGEQQKARIAMALAQKTNIVLLDEPTTFLDIAHQLDVMEMLRKIHQEHKLTIVMVLHDLQQAVHYCHYLIAMKNGRIQTTGKPKDVLSPEFLKDVYQIEAKVKFEDEYPIIIPIRKQ</sequence>
<dbReference type="FunFam" id="3.40.50.300:FF:000134">
    <property type="entry name" value="Iron-enterobactin ABC transporter ATP-binding protein"/>
    <property type="match status" value="1"/>
</dbReference>
<evidence type="ECO:0000256" key="2">
    <source>
        <dbReference type="ARBA" id="ARBA00022448"/>
    </source>
</evidence>
<evidence type="ECO:0000256" key="3">
    <source>
        <dbReference type="ARBA" id="ARBA00022475"/>
    </source>
</evidence>
<dbReference type="GO" id="GO:0005524">
    <property type="term" value="F:ATP binding"/>
    <property type="evidence" value="ECO:0007669"/>
    <property type="project" value="UniProtKB-KW"/>
</dbReference>
<dbReference type="GO" id="GO:0006826">
    <property type="term" value="P:iron ion transport"/>
    <property type="evidence" value="ECO:0007669"/>
    <property type="project" value="UniProtKB-KW"/>
</dbReference>
<dbReference type="Pfam" id="PF00005">
    <property type="entry name" value="ABC_tran"/>
    <property type="match status" value="1"/>
</dbReference>
<evidence type="ECO:0000256" key="6">
    <source>
        <dbReference type="ARBA" id="ARBA00022840"/>
    </source>
</evidence>
<dbReference type="GO" id="GO:0005886">
    <property type="term" value="C:plasma membrane"/>
    <property type="evidence" value="ECO:0007669"/>
    <property type="project" value="UniProtKB-SubCell"/>
</dbReference>
<dbReference type="InterPro" id="IPR051535">
    <property type="entry name" value="Siderophore_ABC-ATPase"/>
</dbReference>
<keyword evidence="9" id="KW-0472">Membrane</keyword>
<keyword evidence="4" id="KW-0410">Iron transport</keyword>
<dbReference type="AlphaFoldDB" id="A0A7X2ZA23"/>
<keyword evidence="12" id="KW-1185">Reference proteome</keyword>
<dbReference type="PANTHER" id="PTHR42771">
    <property type="entry name" value="IRON(3+)-HYDROXAMATE IMPORT ATP-BINDING PROTEIN FHUC"/>
    <property type="match status" value="1"/>
</dbReference>
<evidence type="ECO:0000256" key="9">
    <source>
        <dbReference type="ARBA" id="ARBA00023136"/>
    </source>
</evidence>
<dbReference type="GO" id="GO:0016887">
    <property type="term" value="F:ATP hydrolysis activity"/>
    <property type="evidence" value="ECO:0007669"/>
    <property type="project" value="InterPro"/>
</dbReference>
<keyword evidence="6 11" id="KW-0067">ATP-binding</keyword>
<keyword evidence="7" id="KW-0408">Iron</keyword>
<evidence type="ECO:0000256" key="1">
    <source>
        <dbReference type="ARBA" id="ARBA00004202"/>
    </source>
</evidence>
<dbReference type="SUPFAM" id="SSF52540">
    <property type="entry name" value="P-loop containing nucleoside triphosphate hydrolases"/>
    <property type="match status" value="1"/>
</dbReference>
<dbReference type="EMBL" id="WNZX01000007">
    <property type="protein sequence ID" value="MUG71031.1"/>
    <property type="molecule type" value="Genomic_DNA"/>
</dbReference>
<organism evidence="11 12">
    <name type="scientific">Paenibacillus validus</name>
    <dbReference type="NCBI Taxonomy" id="44253"/>
    <lineage>
        <taxon>Bacteria</taxon>
        <taxon>Bacillati</taxon>
        <taxon>Bacillota</taxon>
        <taxon>Bacilli</taxon>
        <taxon>Bacillales</taxon>
        <taxon>Paenibacillaceae</taxon>
        <taxon>Paenibacillus</taxon>
    </lineage>
</organism>
<evidence type="ECO:0000259" key="10">
    <source>
        <dbReference type="PROSITE" id="PS50893"/>
    </source>
</evidence>
<proteinExistence type="predicted"/>
<dbReference type="Gene3D" id="3.40.50.300">
    <property type="entry name" value="P-loop containing nucleotide triphosphate hydrolases"/>
    <property type="match status" value="1"/>
</dbReference>
<evidence type="ECO:0000313" key="12">
    <source>
        <dbReference type="Proteomes" id="UP000450917"/>
    </source>
</evidence>
<name>A0A7X2ZA23_9BACL</name>
<dbReference type="Proteomes" id="UP000450917">
    <property type="component" value="Unassembled WGS sequence"/>
</dbReference>